<name>A0A2P7ARP0_9HYPH</name>
<organism evidence="2 3">
    <name type="scientific">Phyllobacterium endophyticum</name>
    <dbReference type="NCBI Taxonomy" id="1149773"/>
    <lineage>
        <taxon>Bacteria</taxon>
        <taxon>Pseudomonadati</taxon>
        <taxon>Pseudomonadota</taxon>
        <taxon>Alphaproteobacteria</taxon>
        <taxon>Hyphomicrobiales</taxon>
        <taxon>Phyllobacteriaceae</taxon>
        <taxon>Phyllobacterium</taxon>
    </lineage>
</organism>
<dbReference type="EMBL" id="PGGN01000003">
    <property type="protein sequence ID" value="PSH56840.1"/>
    <property type="molecule type" value="Genomic_DNA"/>
</dbReference>
<proteinExistence type="predicted"/>
<gene>
    <name evidence="2" type="ORF">CU100_16080</name>
</gene>
<sequence length="79" mass="8409">MLPLTRAWDDGDEARPAREAGSYFKHNSPLRQDLYLDAPRGERRLVRPPSSTSLAAKAAAAPVGQMVNAGSRAFSGGNG</sequence>
<reference evidence="3" key="1">
    <citation type="submission" date="2017-11" db="EMBL/GenBank/DDBJ databases">
        <authorList>
            <person name="Kuznetsova I."/>
            <person name="Sazanova A."/>
            <person name="Chirak E."/>
            <person name="Safronova V."/>
            <person name="Willems A."/>
        </authorList>
    </citation>
    <scope>NUCLEOTIDE SEQUENCE [LARGE SCALE GENOMIC DNA]</scope>
    <source>
        <strain evidence="3">PEPV15</strain>
    </source>
</reference>
<keyword evidence="3" id="KW-1185">Reference proteome</keyword>
<dbReference type="AlphaFoldDB" id="A0A2P7ARP0"/>
<dbReference type="Proteomes" id="UP000241158">
    <property type="component" value="Unassembled WGS sequence"/>
</dbReference>
<dbReference type="RefSeq" id="WP_106717594.1">
    <property type="nucleotide sequence ID" value="NZ_JACHXT010000003.1"/>
</dbReference>
<protein>
    <submittedName>
        <fullName evidence="2">Uncharacterized protein</fullName>
    </submittedName>
</protein>
<evidence type="ECO:0000313" key="2">
    <source>
        <dbReference type="EMBL" id="PSH56840.1"/>
    </source>
</evidence>
<feature type="region of interest" description="Disordered" evidence="1">
    <location>
        <begin position="1"/>
        <end position="21"/>
    </location>
</feature>
<feature type="compositionally biased region" description="Basic and acidic residues" evidence="1">
    <location>
        <begin position="7"/>
        <end position="18"/>
    </location>
</feature>
<evidence type="ECO:0000313" key="3">
    <source>
        <dbReference type="Proteomes" id="UP000241158"/>
    </source>
</evidence>
<accession>A0A2P7ARP0</accession>
<evidence type="ECO:0000256" key="1">
    <source>
        <dbReference type="SAM" id="MobiDB-lite"/>
    </source>
</evidence>
<dbReference type="OrthoDB" id="9805815at2"/>
<comment type="caution">
    <text evidence="2">The sequence shown here is derived from an EMBL/GenBank/DDBJ whole genome shotgun (WGS) entry which is preliminary data.</text>
</comment>